<protein>
    <submittedName>
        <fullName evidence="2">Uncharacterized protein</fullName>
    </submittedName>
</protein>
<feature type="signal peptide" evidence="1">
    <location>
        <begin position="1"/>
        <end position="32"/>
    </location>
</feature>
<dbReference type="EMBL" id="JBGMDY010000003">
    <property type="protein sequence ID" value="KAL2340697.1"/>
    <property type="molecule type" value="Genomic_DNA"/>
</dbReference>
<comment type="caution">
    <text evidence="2">The sequence shown here is derived from an EMBL/GenBank/DDBJ whole genome shotgun (WGS) entry which is preliminary data.</text>
</comment>
<evidence type="ECO:0000313" key="3">
    <source>
        <dbReference type="Proteomes" id="UP001603857"/>
    </source>
</evidence>
<reference evidence="2 3" key="1">
    <citation type="submission" date="2024-08" db="EMBL/GenBank/DDBJ databases">
        <title>Insights into the chromosomal genome structure of Flemingia macrophylla.</title>
        <authorList>
            <person name="Ding Y."/>
            <person name="Zhao Y."/>
            <person name="Bi W."/>
            <person name="Wu M."/>
            <person name="Zhao G."/>
            <person name="Gong Y."/>
            <person name="Li W."/>
            <person name="Zhang P."/>
        </authorList>
    </citation>
    <scope>NUCLEOTIDE SEQUENCE [LARGE SCALE GENOMIC DNA]</scope>
    <source>
        <strain evidence="2">DYQJB</strain>
        <tissue evidence="2">Leaf</tissue>
    </source>
</reference>
<sequence length="103" mass="11706">MDAAAARRSEHSSFFLCRFTLRLLGCIISCGALENSCEDVIDVDCSCFNSFGDKTSGRKDVSGSMLTDNEVKSLMCYDDQRQTYPCRNFLTQFQFYSCFACRR</sequence>
<name>A0ABD1MYV2_9FABA</name>
<organism evidence="2 3">
    <name type="scientific">Flemingia macrophylla</name>
    <dbReference type="NCBI Taxonomy" id="520843"/>
    <lineage>
        <taxon>Eukaryota</taxon>
        <taxon>Viridiplantae</taxon>
        <taxon>Streptophyta</taxon>
        <taxon>Embryophyta</taxon>
        <taxon>Tracheophyta</taxon>
        <taxon>Spermatophyta</taxon>
        <taxon>Magnoliopsida</taxon>
        <taxon>eudicotyledons</taxon>
        <taxon>Gunneridae</taxon>
        <taxon>Pentapetalae</taxon>
        <taxon>rosids</taxon>
        <taxon>fabids</taxon>
        <taxon>Fabales</taxon>
        <taxon>Fabaceae</taxon>
        <taxon>Papilionoideae</taxon>
        <taxon>50 kb inversion clade</taxon>
        <taxon>NPAAA clade</taxon>
        <taxon>indigoferoid/millettioid clade</taxon>
        <taxon>Phaseoleae</taxon>
        <taxon>Flemingia</taxon>
    </lineage>
</organism>
<evidence type="ECO:0000256" key="1">
    <source>
        <dbReference type="SAM" id="SignalP"/>
    </source>
</evidence>
<dbReference type="Proteomes" id="UP001603857">
    <property type="component" value="Unassembled WGS sequence"/>
</dbReference>
<gene>
    <name evidence="2" type="ORF">Fmac_008637</name>
</gene>
<proteinExistence type="predicted"/>
<keyword evidence="1" id="KW-0732">Signal</keyword>
<keyword evidence="3" id="KW-1185">Reference proteome</keyword>
<evidence type="ECO:0000313" key="2">
    <source>
        <dbReference type="EMBL" id="KAL2340697.1"/>
    </source>
</evidence>
<accession>A0ABD1MYV2</accession>
<dbReference type="AlphaFoldDB" id="A0ABD1MYV2"/>
<feature type="chain" id="PRO_5044866593" evidence="1">
    <location>
        <begin position="33"/>
        <end position="103"/>
    </location>
</feature>